<dbReference type="InterPro" id="IPR055775">
    <property type="entry name" value="DUF7351"/>
</dbReference>
<evidence type="ECO:0000259" key="3">
    <source>
        <dbReference type="Pfam" id="PF24042"/>
    </source>
</evidence>
<feature type="region of interest" description="Disordered" evidence="1">
    <location>
        <begin position="1"/>
        <end position="24"/>
    </location>
</feature>
<reference evidence="4 5" key="1">
    <citation type="submission" date="2020-07" db="EMBL/GenBank/DDBJ databases">
        <title>Halosimplex litoreum sp. nov. and Halosimplex rubrum sp. nov., isolated from different salt environments.</title>
        <authorList>
            <person name="Cui H."/>
        </authorList>
    </citation>
    <scope>NUCLEOTIDE SEQUENCE [LARGE SCALE GENOMIC DNA]</scope>
    <source>
        <strain evidence="4 5">R2</strain>
    </source>
</reference>
<dbReference type="AlphaFoldDB" id="A0A7D5PC19"/>
<feature type="domain" description="DUF7351" evidence="3">
    <location>
        <begin position="134"/>
        <end position="313"/>
    </location>
</feature>
<accession>A0A7D5PC19</accession>
<proteinExistence type="predicted"/>
<name>A0A7D5PC19_9EURY</name>
<keyword evidence="5" id="KW-1185">Reference proteome</keyword>
<dbReference type="EMBL" id="CP058909">
    <property type="protein sequence ID" value="QLH82742.1"/>
    <property type="molecule type" value="Genomic_DNA"/>
</dbReference>
<dbReference type="InterPro" id="IPR011991">
    <property type="entry name" value="ArsR-like_HTH"/>
</dbReference>
<dbReference type="Gene3D" id="1.10.10.10">
    <property type="entry name" value="Winged helix-like DNA-binding domain superfamily/Winged helix DNA-binding domain"/>
    <property type="match status" value="1"/>
</dbReference>
<dbReference type="KEGG" id="hpel:HZS54_14405"/>
<gene>
    <name evidence="4" type="ORF">HZS54_14405</name>
</gene>
<dbReference type="InterPro" id="IPR055771">
    <property type="entry name" value="DUF7347"/>
</dbReference>
<dbReference type="InterPro" id="IPR036388">
    <property type="entry name" value="WH-like_DNA-bd_sf"/>
</dbReference>
<dbReference type="RefSeq" id="WP_179917811.1">
    <property type="nucleotide sequence ID" value="NZ_CP058909.1"/>
</dbReference>
<dbReference type="CDD" id="cd00090">
    <property type="entry name" value="HTH_ARSR"/>
    <property type="match status" value="1"/>
</dbReference>
<dbReference type="OrthoDB" id="8482at2157"/>
<dbReference type="Pfam" id="PF24038">
    <property type="entry name" value="DUF7347"/>
    <property type="match status" value="1"/>
</dbReference>
<evidence type="ECO:0000256" key="1">
    <source>
        <dbReference type="SAM" id="MobiDB-lite"/>
    </source>
</evidence>
<evidence type="ECO:0000313" key="5">
    <source>
        <dbReference type="Proteomes" id="UP000509346"/>
    </source>
</evidence>
<dbReference type="GeneID" id="56083804"/>
<sequence length="319" mass="34928">MAEGSGSGRADGPGEAGGATDGAAGGAVEPTAVFELLADETRLSILRELAAERYSNWQWSGMSFAELRRAVGVEDAGNFTYHLEKLRGPLVAKDGEEYYLLNAGLEIVGAVESGRYSDTSEEVRGATSYECPYPDCERALEGIYEDQYFRLRCPDHHRFAATILPPTVAAAHSPDELVEIMTIETRQEVQRARAGVCPNCWGPIEATLPAEDPTMATQIEPDLPDGAVLATFDCRQCGLSFEMPTGACVVDHPAVVAFHHDHDEEIRRRPYVTLPFCGIGRADLESEDPVRVRVDVRLDGDALHLWLDGETNVAEYERE</sequence>
<evidence type="ECO:0000259" key="2">
    <source>
        <dbReference type="Pfam" id="PF24038"/>
    </source>
</evidence>
<protein>
    <submittedName>
        <fullName evidence="4">Helix-turn-helix transcriptional regulator</fullName>
    </submittedName>
</protein>
<organism evidence="4 5">
    <name type="scientific">Halosimplex pelagicum</name>
    <dbReference type="NCBI Taxonomy" id="869886"/>
    <lineage>
        <taxon>Archaea</taxon>
        <taxon>Methanobacteriati</taxon>
        <taxon>Methanobacteriota</taxon>
        <taxon>Stenosarchaea group</taxon>
        <taxon>Halobacteria</taxon>
        <taxon>Halobacteriales</taxon>
        <taxon>Haloarculaceae</taxon>
        <taxon>Halosimplex</taxon>
    </lineage>
</organism>
<dbReference type="Proteomes" id="UP000509346">
    <property type="component" value="Chromosome"/>
</dbReference>
<feature type="domain" description="DUF7347" evidence="2">
    <location>
        <begin position="30"/>
        <end position="111"/>
    </location>
</feature>
<evidence type="ECO:0000313" key="4">
    <source>
        <dbReference type="EMBL" id="QLH82742.1"/>
    </source>
</evidence>
<dbReference type="Pfam" id="PF24042">
    <property type="entry name" value="DUF7351"/>
    <property type="match status" value="1"/>
</dbReference>